<gene>
    <name evidence="2" type="ORF">HPT30_22720</name>
</gene>
<dbReference type="RefSeq" id="WP_175373599.1">
    <property type="nucleotide sequence ID" value="NZ_JABWCS010000218.1"/>
</dbReference>
<name>A0A850ETL2_9BACL</name>
<dbReference type="Pfam" id="PF00903">
    <property type="entry name" value="Glyoxalase"/>
    <property type="match status" value="1"/>
</dbReference>
<reference evidence="2" key="1">
    <citation type="submission" date="2020-06" db="EMBL/GenBank/DDBJ databases">
        <title>Paenibacillus sp. nov., isolated from soil.</title>
        <authorList>
            <person name="Seo Y.L."/>
        </authorList>
    </citation>
    <scope>NUCLEOTIDE SEQUENCE [LARGE SCALE GENOMIC DNA]</scope>
    <source>
        <strain evidence="2">JW14</strain>
    </source>
</reference>
<proteinExistence type="predicted"/>
<dbReference type="EMBL" id="JABWCS010000218">
    <property type="protein sequence ID" value="NUU63170.1"/>
    <property type="molecule type" value="Genomic_DNA"/>
</dbReference>
<organism evidence="2 3">
    <name type="scientific">Paenibacillus agri</name>
    <dbReference type="NCBI Taxonomy" id="2744309"/>
    <lineage>
        <taxon>Bacteria</taxon>
        <taxon>Bacillati</taxon>
        <taxon>Bacillota</taxon>
        <taxon>Bacilli</taxon>
        <taxon>Bacillales</taxon>
        <taxon>Paenibacillaceae</taxon>
        <taxon>Paenibacillus</taxon>
    </lineage>
</organism>
<feature type="domain" description="VOC" evidence="1">
    <location>
        <begin position="4"/>
        <end position="119"/>
    </location>
</feature>
<sequence length="121" mass="13336">MISAFESINIYTKDTAALTAFYRDVLGIPVPFEGYGNFDGAKIAFDSSQPGIIVWDENKWDKLTTGQVNLVFSCSNLDETFAELKSRGLDCKPPVVMEYGGKEMNFCDPDGNSITLLEGAY</sequence>
<dbReference type="InterPro" id="IPR029068">
    <property type="entry name" value="Glyas_Bleomycin-R_OHBP_Dase"/>
</dbReference>
<comment type="caution">
    <text evidence="2">The sequence shown here is derived from an EMBL/GenBank/DDBJ whole genome shotgun (WGS) entry which is preliminary data.</text>
</comment>
<dbReference type="InterPro" id="IPR037523">
    <property type="entry name" value="VOC_core"/>
</dbReference>
<dbReference type="AlphaFoldDB" id="A0A850ETL2"/>
<keyword evidence="3" id="KW-1185">Reference proteome</keyword>
<dbReference type="Proteomes" id="UP000564806">
    <property type="component" value="Unassembled WGS sequence"/>
</dbReference>
<protein>
    <submittedName>
        <fullName evidence="2">VOC family protein</fullName>
    </submittedName>
</protein>
<accession>A0A850ETL2</accession>
<dbReference type="SUPFAM" id="SSF54593">
    <property type="entry name" value="Glyoxalase/Bleomycin resistance protein/Dihydroxybiphenyl dioxygenase"/>
    <property type="match status" value="1"/>
</dbReference>
<dbReference type="Gene3D" id="3.10.180.10">
    <property type="entry name" value="2,3-Dihydroxybiphenyl 1,2-Dioxygenase, domain 1"/>
    <property type="match status" value="1"/>
</dbReference>
<evidence type="ECO:0000313" key="3">
    <source>
        <dbReference type="Proteomes" id="UP000564806"/>
    </source>
</evidence>
<evidence type="ECO:0000313" key="2">
    <source>
        <dbReference type="EMBL" id="NUU63170.1"/>
    </source>
</evidence>
<dbReference type="InterPro" id="IPR004360">
    <property type="entry name" value="Glyas_Fos-R_dOase_dom"/>
</dbReference>
<evidence type="ECO:0000259" key="1">
    <source>
        <dbReference type="PROSITE" id="PS51819"/>
    </source>
</evidence>
<dbReference type="PROSITE" id="PS51819">
    <property type="entry name" value="VOC"/>
    <property type="match status" value="1"/>
</dbReference>